<evidence type="ECO:0000259" key="8">
    <source>
        <dbReference type="Pfam" id="PF17766"/>
    </source>
</evidence>
<evidence type="ECO:0000259" key="7">
    <source>
        <dbReference type="Pfam" id="PF00082"/>
    </source>
</evidence>
<keyword evidence="10" id="KW-1185">Reference proteome</keyword>
<accession>A0ABC8QWZ0</accession>
<dbReference type="InterPro" id="IPR036852">
    <property type="entry name" value="Peptidase_S8/S53_dom_sf"/>
</dbReference>
<keyword evidence="2" id="KW-0645">Protease</keyword>
<evidence type="ECO:0000313" key="10">
    <source>
        <dbReference type="Proteomes" id="UP001642360"/>
    </source>
</evidence>
<evidence type="ECO:0000256" key="2">
    <source>
        <dbReference type="ARBA" id="ARBA00022670"/>
    </source>
</evidence>
<comment type="caution">
    <text evidence="9">The sequence shown here is derived from an EMBL/GenBank/DDBJ whole genome shotgun (WGS) entry which is preliminary data.</text>
</comment>
<dbReference type="Pfam" id="PF00082">
    <property type="entry name" value="Peptidase_S8"/>
    <property type="match status" value="1"/>
</dbReference>
<protein>
    <recommendedName>
        <fullName evidence="11">Subtilisin-like protease</fullName>
    </recommendedName>
</protein>
<dbReference type="CDD" id="cd02120">
    <property type="entry name" value="PA_subtilisin_like"/>
    <property type="match status" value="1"/>
</dbReference>
<name>A0ABC8QWZ0_9AQUA</name>
<dbReference type="PANTHER" id="PTHR10795">
    <property type="entry name" value="PROPROTEIN CONVERTASE SUBTILISIN/KEXIN"/>
    <property type="match status" value="1"/>
</dbReference>
<dbReference type="Gene3D" id="2.60.40.2310">
    <property type="match status" value="1"/>
</dbReference>
<dbReference type="Pfam" id="PF17766">
    <property type="entry name" value="fn3_6"/>
    <property type="match status" value="1"/>
</dbReference>
<reference evidence="9 10" key="1">
    <citation type="submission" date="2024-02" db="EMBL/GenBank/DDBJ databases">
        <authorList>
            <person name="Vignale AGUSTIN F."/>
            <person name="Sosa J E."/>
            <person name="Modenutti C."/>
        </authorList>
    </citation>
    <scope>NUCLEOTIDE SEQUENCE [LARGE SCALE GENOMIC DNA]</scope>
</reference>
<dbReference type="GO" id="GO:0008236">
    <property type="term" value="F:serine-type peptidase activity"/>
    <property type="evidence" value="ECO:0007669"/>
    <property type="project" value="UniProtKB-KW"/>
</dbReference>
<evidence type="ECO:0000256" key="1">
    <source>
        <dbReference type="ARBA" id="ARBA00011073"/>
    </source>
</evidence>
<evidence type="ECO:0000256" key="3">
    <source>
        <dbReference type="ARBA" id="ARBA00022729"/>
    </source>
</evidence>
<dbReference type="PROSITE" id="PS00138">
    <property type="entry name" value="SUBTILASE_SER"/>
    <property type="match status" value="1"/>
</dbReference>
<dbReference type="AlphaFoldDB" id="A0ABC8QWZ0"/>
<gene>
    <name evidence="9" type="ORF">ILEXP_LOCUS4291</name>
</gene>
<proteinExistence type="inferred from homology"/>
<comment type="similarity">
    <text evidence="1 6">Belongs to the peptidase S8 family.</text>
</comment>
<dbReference type="InterPro" id="IPR023828">
    <property type="entry name" value="Peptidase_S8_Ser-AS"/>
</dbReference>
<keyword evidence="5" id="KW-0720">Serine protease</keyword>
<evidence type="ECO:0000256" key="6">
    <source>
        <dbReference type="PROSITE-ProRule" id="PRU01240"/>
    </source>
</evidence>
<keyword evidence="3" id="KW-0732">Signal</keyword>
<keyword evidence="4" id="KW-0378">Hydrolase</keyword>
<feature type="domain" description="Peptidase S8/S53" evidence="7">
    <location>
        <begin position="122"/>
        <end position="253"/>
    </location>
</feature>
<dbReference type="EMBL" id="CAUOFW020000814">
    <property type="protein sequence ID" value="CAK9137266.1"/>
    <property type="molecule type" value="Genomic_DNA"/>
</dbReference>
<dbReference type="Gene3D" id="3.50.30.30">
    <property type="match status" value="1"/>
</dbReference>
<dbReference type="SUPFAM" id="SSF52743">
    <property type="entry name" value="Subtilisin-like"/>
    <property type="match status" value="1"/>
</dbReference>
<comment type="caution">
    <text evidence="6">Lacks conserved residue(s) required for the propagation of feature annotation.</text>
</comment>
<evidence type="ECO:0000256" key="4">
    <source>
        <dbReference type="ARBA" id="ARBA00022801"/>
    </source>
</evidence>
<dbReference type="PROSITE" id="PS51892">
    <property type="entry name" value="SUBTILASE"/>
    <property type="match status" value="1"/>
</dbReference>
<evidence type="ECO:0008006" key="11">
    <source>
        <dbReference type="Google" id="ProtNLM"/>
    </source>
</evidence>
<dbReference type="Proteomes" id="UP001642360">
    <property type="component" value="Unassembled WGS sequence"/>
</dbReference>
<organism evidence="9 10">
    <name type="scientific">Ilex paraguariensis</name>
    <name type="common">yerba mate</name>
    <dbReference type="NCBI Taxonomy" id="185542"/>
    <lineage>
        <taxon>Eukaryota</taxon>
        <taxon>Viridiplantae</taxon>
        <taxon>Streptophyta</taxon>
        <taxon>Embryophyta</taxon>
        <taxon>Tracheophyta</taxon>
        <taxon>Spermatophyta</taxon>
        <taxon>Magnoliopsida</taxon>
        <taxon>eudicotyledons</taxon>
        <taxon>Gunneridae</taxon>
        <taxon>Pentapetalae</taxon>
        <taxon>asterids</taxon>
        <taxon>campanulids</taxon>
        <taxon>Aquifoliales</taxon>
        <taxon>Aquifoliaceae</taxon>
        <taxon>Ilex</taxon>
    </lineage>
</organism>
<evidence type="ECO:0000256" key="5">
    <source>
        <dbReference type="ARBA" id="ARBA00022825"/>
    </source>
</evidence>
<dbReference type="InterPro" id="IPR041469">
    <property type="entry name" value="Subtilisin-like_FN3"/>
</dbReference>
<feature type="domain" description="Subtilisin-like protease fibronectin type-III" evidence="8">
    <location>
        <begin position="333"/>
        <end position="409"/>
    </location>
</feature>
<dbReference type="InterPro" id="IPR000209">
    <property type="entry name" value="Peptidase_S8/S53_dom"/>
</dbReference>
<dbReference type="InterPro" id="IPR045051">
    <property type="entry name" value="SBT"/>
</dbReference>
<evidence type="ECO:0000313" key="9">
    <source>
        <dbReference type="EMBL" id="CAK9137266.1"/>
    </source>
</evidence>
<dbReference type="Gene3D" id="3.40.50.200">
    <property type="entry name" value="Peptidase S8/S53 domain"/>
    <property type="match status" value="1"/>
</dbReference>
<dbReference type="GO" id="GO:0006508">
    <property type="term" value="P:proteolysis"/>
    <property type="evidence" value="ECO:0007669"/>
    <property type="project" value="UniProtKB-KW"/>
</dbReference>
<sequence>MRPSFGHGLLQHMLVLAKDAVKVNGTFPKTPEYIEECQYPEALDPIIVQGKIVICTFSTGFYNGTSSLRAIIETAKVLGFMGFVFVANPAYGNFVAEPIPFSIPGIMTPRTSDALSISRYYEQQTDRDQRGFVIRFNARASIGEGRIASYTGRAPIVSRFSSRGPDFIDRSRNPTDVLKPDILAPGQQIWAAWSPMSVLNPILSGNSFALISGTSMATPHIAGIAALIKQYNPSWIPSTIFSAMSTTASKYNNLGELIMAEGPDIHSLYPSTPFDFGAGLVNPTRALDPGLVFSSAEYEDYISFLCSLPNVDPATIKTATGELCSRSFGNPSDLNIPSVTISELRGTRTVRRSVKNIACKPETYLCAVIPPKGVVVEIHPSWFTIAPQKTQVLEIRLNVTQALDDFSFVTVLLEFREE</sequence>